<dbReference type="CDD" id="cd11031">
    <property type="entry name" value="Cyp158A-like"/>
    <property type="match status" value="1"/>
</dbReference>
<dbReference type="GO" id="GO:0005506">
    <property type="term" value="F:iron ion binding"/>
    <property type="evidence" value="ECO:0007669"/>
    <property type="project" value="InterPro"/>
</dbReference>
<dbReference type="OrthoDB" id="9801155at2"/>
<protein>
    <submittedName>
        <fullName evidence="9">Cytochrome P450</fullName>
    </submittedName>
</protein>
<comment type="caution">
    <text evidence="9">The sequence shown here is derived from an EMBL/GenBank/DDBJ whole genome shotgun (WGS) entry which is preliminary data.</text>
</comment>
<reference evidence="10" key="1">
    <citation type="submission" date="2018-12" db="EMBL/GenBank/DDBJ databases">
        <title>Tengunoibacter tsumagoiensis gen. nov., sp. nov., Dictyobacter kobayashii sp. nov., D. alpinus sp. nov., and D. joshuensis sp. nov. and description of Dictyobacteraceae fam. nov. within the order Ktedonobacterales isolated from Tengu-no-mugimeshi.</title>
        <authorList>
            <person name="Wang C.M."/>
            <person name="Zheng Y."/>
            <person name="Sakai Y."/>
            <person name="Toyoda A."/>
            <person name="Minakuchi Y."/>
            <person name="Abe K."/>
            <person name="Yokota A."/>
            <person name="Yabe S."/>
        </authorList>
    </citation>
    <scope>NUCLEOTIDE SEQUENCE [LARGE SCALE GENOMIC DNA]</scope>
    <source>
        <strain evidence="10">Uno11</strain>
    </source>
</reference>
<dbReference type="Pfam" id="PF00067">
    <property type="entry name" value="p450"/>
    <property type="match status" value="1"/>
</dbReference>
<evidence type="ECO:0000256" key="5">
    <source>
        <dbReference type="ARBA" id="ARBA00023002"/>
    </source>
</evidence>
<dbReference type="GO" id="GO:0004497">
    <property type="term" value="F:monooxygenase activity"/>
    <property type="evidence" value="ECO:0007669"/>
    <property type="project" value="UniProtKB-KW"/>
</dbReference>
<keyword evidence="7 8" id="KW-0503">Monooxygenase</keyword>
<evidence type="ECO:0000313" key="10">
    <source>
        <dbReference type="Proteomes" id="UP000287188"/>
    </source>
</evidence>
<dbReference type="FunFam" id="1.10.630.10:FF:000018">
    <property type="entry name" value="Cytochrome P450 monooxygenase"/>
    <property type="match status" value="1"/>
</dbReference>
<dbReference type="EMBL" id="BIFS01000002">
    <property type="protein sequence ID" value="GCE22016.1"/>
    <property type="molecule type" value="Genomic_DNA"/>
</dbReference>
<evidence type="ECO:0000256" key="6">
    <source>
        <dbReference type="ARBA" id="ARBA00023004"/>
    </source>
</evidence>
<gene>
    <name evidence="9" type="ORF">KDK_58160</name>
</gene>
<dbReference type="PRINTS" id="PR00359">
    <property type="entry name" value="BP450"/>
</dbReference>
<keyword evidence="5 8" id="KW-0560">Oxidoreductase</keyword>
<keyword evidence="6 8" id="KW-0408">Iron</keyword>
<keyword evidence="10" id="KW-1185">Reference proteome</keyword>
<dbReference type="PROSITE" id="PS00086">
    <property type="entry name" value="CYTOCHROME_P450"/>
    <property type="match status" value="1"/>
</dbReference>
<accession>A0A402ASE0</accession>
<evidence type="ECO:0000256" key="1">
    <source>
        <dbReference type="ARBA" id="ARBA00001971"/>
    </source>
</evidence>
<dbReference type="InterPro" id="IPR017972">
    <property type="entry name" value="Cyt_P450_CS"/>
</dbReference>
<evidence type="ECO:0000256" key="3">
    <source>
        <dbReference type="ARBA" id="ARBA00022617"/>
    </source>
</evidence>
<dbReference type="InterPro" id="IPR002397">
    <property type="entry name" value="Cyt_P450_B"/>
</dbReference>
<dbReference type="Proteomes" id="UP000287188">
    <property type="component" value="Unassembled WGS sequence"/>
</dbReference>
<dbReference type="GO" id="GO:0016705">
    <property type="term" value="F:oxidoreductase activity, acting on paired donors, with incorporation or reduction of molecular oxygen"/>
    <property type="evidence" value="ECO:0007669"/>
    <property type="project" value="InterPro"/>
</dbReference>
<evidence type="ECO:0000256" key="4">
    <source>
        <dbReference type="ARBA" id="ARBA00022723"/>
    </source>
</evidence>
<proteinExistence type="inferred from homology"/>
<dbReference type="PANTHER" id="PTHR46696">
    <property type="entry name" value="P450, PUTATIVE (EUROFUNG)-RELATED"/>
    <property type="match status" value="1"/>
</dbReference>
<dbReference type="SUPFAM" id="SSF48264">
    <property type="entry name" value="Cytochrome P450"/>
    <property type="match status" value="1"/>
</dbReference>
<dbReference type="AlphaFoldDB" id="A0A402ASE0"/>
<comment type="similarity">
    <text evidence="2 8">Belongs to the cytochrome P450 family.</text>
</comment>
<dbReference type="PRINTS" id="PR00385">
    <property type="entry name" value="P450"/>
</dbReference>
<evidence type="ECO:0000313" key="9">
    <source>
        <dbReference type="EMBL" id="GCE22016.1"/>
    </source>
</evidence>
<evidence type="ECO:0000256" key="2">
    <source>
        <dbReference type="ARBA" id="ARBA00010617"/>
    </source>
</evidence>
<dbReference type="InterPro" id="IPR036396">
    <property type="entry name" value="Cyt_P450_sf"/>
</dbReference>
<dbReference type="Gene3D" id="1.10.630.10">
    <property type="entry name" value="Cytochrome P450"/>
    <property type="match status" value="1"/>
</dbReference>
<dbReference type="PANTHER" id="PTHR46696:SF5">
    <property type="entry name" value="CYTOCHROME P450 BJ-1"/>
    <property type="match status" value="1"/>
</dbReference>
<keyword evidence="4 8" id="KW-0479">Metal-binding</keyword>
<evidence type="ECO:0000256" key="7">
    <source>
        <dbReference type="ARBA" id="ARBA00023033"/>
    </source>
</evidence>
<name>A0A402ASE0_9CHLR</name>
<dbReference type="GO" id="GO:0020037">
    <property type="term" value="F:heme binding"/>
    <property type="evidence" value="ECO:0007669"/>
    <property type="project" value="InterPro"/>
</dbReference>
<sequence length="396" mass="43540">MTDTPSLPTMPFAQPAPLAIAPLLRALQAERPITRVRTPAGDEAWLVTRHAEVKALFSDRRLGRSHPDPEHAPRISNAILLGGPMGNYDTEPADHAQMRALLTPFFSAKRMAALRPRVEEMVDQFLDALATRTPPADLHEALSFPLPVLVICELLGVPFADREQFHLWSTDMADLHDRARATASMNSLNTYMRELVERKRAQPEDDVLSGLCAVGNGTLSNEQIAGLGAGLLFAGHETTVVRIDIGTLLFLTHPDQRQALLSDPELVTTAVEEILRLSNTGSSALPRYAREAIEISNVTIQPGEAVLLSAGAANRDERVFGEPDSFAIKRQSNPHLTFGYGSHFCIGAPLARIELQAVFARLLSRFPTLRLAIPLEDIRFRNHVLTGGLFELPVIW</sequence>
<dbReference type="InterPro" id="IPR001128">
    <property type="entry name" value="Cyt_P450"/>
</dbReference>
<organism evidence="9 10">
    <name type="scientific">Dictyobacter kobayashii</name>
    <dbReference type="NCBI Taxonomy" id="2014872"/>
    <lineage>
        <taxon>Bacteria</taxon>
        <taxon>Bacillati</taxon>
        <taxon>Chloroflexota</taxon>
        <taxon>Ktedonobacteria</taxon>
        <taxon>Ktedonobacterales</taxon>
        <taxon>Dictyobacteraceae</taxon>
        <taxon>Dictyobacter</taxon>
    </lineage>
</organism>
<keyword evidence="3 8" id="KW-0349">Heme</keyword>
<comment type="cofactor">
    <cofactor evidence="1">
        <name>heme</name>
        <dbReference type="ChEBI" id="CHEBI:30413"/>
    </cofactor>
</comment>
<evidence type="ECO:0000256" key="8">
    <source>
        <dbReference type="RuleBase" id="RU000461"/>
    </source>
</evidence>